<dbReference type="EMBL" id="JAEHTE010000002">
    <property type="protein sequence ID" value="MBI6883092.1"/>
    <property type="molecule type" value="Genomic_DNA"/>
</dbReference>
<protein>
    <submittedName>
        <fullName evidence="1">Uncharacterized protein</fullName>
    </submittedName>
</protein>
<sequence>MSVLHRCDIWKATDSQWYMLVGDFEHASEPEDCTTYGPFNEEEDAYQFACSRLGNPGGYMLDASGSAPVPNECVRPRRHKSIW</sequence>
<dbReference type="AlphaFoldDB" id="A0A8I1EBP3"/>
<organism evidence="1 2">
    <name type="scientific">Pseudomonas putida</name>
    <name type="common">Arthrobacter siderocapsulatus</name>
    <dbReference type="NCBI Taxonomy" id="303"/>
    <lineage>
        <taxon>Bacteria</taxon>
        <taxon>Pseudomonadati</taxon>
        <taxon>Pseudomonadota</taxon>
        <taxon>Gammaproteobacteria</taxon>
        <taxon>Pseudomonadales</taxon>
        <taxon>Pseudomonadaceae</taxon>
        <taxon>Pseudomonas</taxon>
    </lineage>
</organism>
<evidence type="ECO:0000313" key="1">
    <source>
        <dbReference type="EMBL" id="MBI6883092.1"/>
    </source>
</evidence>
<dbReference type="RefSeq" id="WP_198746706.1">
    <property type="nucleotide sequence ID" value="NZ_JAEHTE010000002.1"/>
</dbReference>
<gene>
    <name evidence="1" type="ORF">JEU22_04120</name>
</gene>
<evidence type="ECO:0000313" key="2">
    <source>
        <dbReference type="Proteomes" id="UP000637061"/>
    </source>
</evidence>
<accession>A0A8I1EBP3</accession>
<dbReference type="Proteomes" id="UP000637061">
    <property type="component" value="Unassembled WGS sequence"/>
</dbReference>
<comment type="caution">
    <text evidence="1">The sequence shown here is derived from an EMBL/GenBank/DDBJ whole genome shotgun (WGS) entry which is preliminary data.</text>
</comment>
<reference evidence="1" key="1">
    <citation type="submission" date="2020-12" db="EMBL/GenBank/DDBJ databases">
        <title>Enhanced detection system for hospital associated transmission using whole genome sequencing surveillance.</title>
        <authorList>
            <person name="Harrison L.H."/>
            <person name="Van Tyne D."/>
            <person name="Marsh J.W."/>
            <person name="Griffith M.P."/>
            <person name="Snyder D.J."/>
            <person name="Cooper V.S."/>
            <person name="Mustapha M."/>
        </authorList>
    </citation>
    <scope>NUCLEOTIDE SEQUENCE</scope>
    <source>
        <strain evidence="1">PSB00042</strain>
    </source>
</reference>
<name>A0A8I1EBP3_PSEPU</name>
<proteinExistence type="predicted"/>